<feature type="region of interest" description="Disordered" evidence="1">
    <location>
        <begin position="32"/>
        <end position="56"/>
    </location>
</feature>
<organism evidence="2">
    <name type="scientific">Anguilla anguilla</name>
    <name type="common">European freshwater eel</name>
    <name type="synonym">Muraena anguilla</name>
    <dbReference type="NCBI Taxonomy" id="7936"/>
    <lineage>
        <taxon>Eukaryota</taxon>
        <taxon>Metazoa</taxon>
        <taxon>Chordata</taxon>
        <taxon>Craniata</taxon>
        <taxon>Vertebrata</taxon>
        <taxon>Euteleostomi</taxon>
        <taxon>Actinopterygii</taxon>
        <taxon>Neopterygii</taxon>
        <taxon>Teleostei</taxon>
        <taxon>Anguilliformes</taxon>
        <taxon>Anguillidae</taxon>
        <taxon>Anguilla</taxon>
    </lineage>
</organism>
<reference evidence="2" key="1">
    <citation type="submission" date="2014-11" db="EMBL/GenBank/DDBJ databases">
        <authorList>
            <person name="Amaro Gonzalez C."/>
        </authorList>
    </citation>
    <scope>NUCLEOTIDE SEQUENCE</scope>
</reference>
<protein>
    <submittedName>
        <fullName evidence="2">Uncharacterized protein</fullName>
    </submittedName>
</protein>
<proteinExistence type="predicted"/>
<name>A0A0E9R6A3_ANGAN</name>
<accession>A0A0E9R6A3</accession>
<evidence type="ECO:0000256" key="1">
    <source>
        <dbReference type="SAM" id="MobiDB-lite"/>
    </source>
</evidence>
<sequence length="56" mass="6027">MGQTPIQSFFNGPFYCGDLASVSSAATNISSYQSPKCWKGKNENTNRGIPADPIQT</sequence>
<dbReference type="AlphaFoldDB" id="A0A0E9R6A3"/>
<reference evidence="2" key="2">
    <citation type="journal article" date="2015" name="Fish Shellfish Immunol.">
        <title>Early steps in the European eel (Anguilla anguilla)-Vibrio vulnificus interaction in the gills: Role of the RtxA13 toxin.</title>
        <authorList>
            <person name="Callol A."/>
            <person name="Pajuelo D."/>
            <person name="Ebbesson L."/>
            <person name="Teles M."/>
            <person name="MacKenzie S."/>
            <person name="Amaro C."/>
        </authorList>
    </citation>
    <scope>NUCLEOTIDE SEQUENCE</scope>
</reference>
<evidence type="ECO:0000313" key="2">
    <source>
        <dbReference type="EMBL" id="JAH24654.1"/>
    </source>
</evidence>
<dbReference type="EMBL" id="GBXM01083923">
    <property type="protein sequence ID" value="JAH24654.1"/>
    <property type="molecule type" value="Transcribed_RNA"/>
</dbReference>